<evidence type="ECO:0000256" key="5">
    <source>
        <dbReference type="ARBA" id="ARBA00022741"/>
    </source>
</evidence>
<keyword evidence="10" id="KW-0067">ATP-binding</keyword>
<dbReference type="GO" id="GO:0005737">
    <property type="term" value="C:cytoplasm"/>
    <property type="evidence" value="ECO:0007669"/>
    <property type="project" value="UniProtKB-SubCell"/>
</dbReference>
<keyword evidence="4" id="KW-0677">Repeat</keyword>
<evidence type="ECO:0000313" key="18">
    <source>
        <dbReference type="EMBL" id="PZQ55655.1"/>
    </source>
</evidence>
<feature type="domain" description="ABC transporter" evidence="17">
    <location>
        <begin position="92"/>
        <end position="421"/>
    </location>
</feature>
<dbReference type="Gene3D" id="3.40.50.300">
    <property type="entry name" value="P-loop containing nucleotide triphosphate hydrolases"/>
    <property type="match status" value="2"/>
</dbReference>
<keyword evidence="2" id="KW-0963">Cytoplasm</keyword>
<evidence type="ECO:0000256" key="3">
    <source>
        <dbReference type="ARBA" id="ARBA00022723"/>
    </source>
</evidence>
<dbReference type="PROSITE" id="PS50893">
    <property type="entry name" value="ABC_TRANSPORTER_2"/>
    <property type="match status" value="1"/>
</dbReference>
<evidence type="ECO:0000256" key="13">
    <source>
        <dbReference type="ARBA" id="ARBA00023204"/>
    </source>
</evidence>
<dbReference type="GO" id="GO:0003677">
    <property type="term" value="F:DNA binding"/>
    <property type="evidence" value="ECO:0007669"/>
    <property type="project" value="UniProtKB-KW"/>
</dbReference>
<sequence length="427" mass="46051">ADHVIDMGPGAGIHGGRVMAQGTYAEVAADPQSLTGQYLSGARKIEVPARRTPWLPVVRQAEPEPRKASKFPPSPAAERRAAREAQHLATQGELQEIRIVGATGNNLKNVSAAFPVGLLTCVTGVSGSGKSTLVNDTLYAAVARTLYRAHEEPAPHEAVEGIEYFDKVINVDQSPIGRTPRSNPATYTGLFTPIRELMAETNTARERGYGPGRFSFNVAGGRCEACQGDGVVKVEMHFLPDVYVPCEVCKGQRYNRETLEVQYKGRNIAQVLDMTVEDAHEFLKAVPTIERKLRTLLDVGLSYIKLGQSATTLSGGEAQRVKLALELSKRDTGRTLYILDEPTTGLHFADIELLLKVLHQLRDAGNTIVVIEHNLDVIKTADWLIDMGPEGGAAGGGTVVVAGTPETVAATEGSHTGRYLKRLLPST</sequence>
<dbReference type="GO" id="GO:0008270">
    <property type="term" value="F:zinc ion binding"/>
    <property type="evidence" value="ECO:0007669"/>
    <property type="project" value="UniProtKB-KW"/>
</dbReference>
<comment type="caution">
    <text evidence="18">The sequence shown here is derived from an EMBL/GenBank/DDBJ whole genome shotgun (WGS) entry which is preliminary data.</text>
</comment>
<keyword evidence="13" id="KW-0234">DNA repair</keyword>
<dbReference type="FunFam" id="1.20.1580.10:FF:000002">
    <property type="entry name" value="UvrABC system protein A"/>
    <property type="match status" value="1"/>
</dbReference>
<dbReference type="SUPFAM" id="SSF52540">
    <property type="entry name" value="P-loop containing nucleoside triphosphate hydrolases"/>
    <property type="match status" value="1"/>
</dbReference>
<dbReference type="Gene3D" id="1.20.1580.10">
    <property type="entry name" value="ABC transporter ATPase like domain"/>
    <property type="match status" value="1"/>
</dbReference>
<evidence type="ECO:0000259" key="17">
    <source>
        <dbReference type="PROSITE" id="PS50893"/>
    </source>
</evidence>
<comment type="similarity">
    <text evidence="14">Belongs to the ABC transporter superfamily. UvrA family.</text>
</comment>
<evidence type="ECO:0000256" key="9">
    <source>
        <dbReference type="ARBA" id="ARBA00022833"/>
    </source>
</evidence>
<evidence type="ECO:0000313" key="19">
    <source>
        <dbReference type="Proteomes" id="UP000249135"/>
    </source>
</evidence>
<dbReference type="GO" id="GO:0004518">
    <property type="term" value="F:nuclease activity"/>
    <property type="evidence" value="ECO:0007669"/>
    <property type="project" value="UniProtKB-KW"/>
</dbReference>
<evidence type="ECO:0000256" key="10">
    <source>
        <dbReference type="ARBA" id="ARBA00022840"/>
    </source>
</evidence>
<keyword evidence="5" id="KW-0547">Nucleotide-binding</keyword>
<feature type="non-terminal residue" evidence="18">
    <location>
        <position position="1"/>
    </location>
</feature>
<gene>
    <name evidence="18" type="ORF">DI563_32320</name>
</gene>
<keyword evidence="8" id="KW-0863">Zinc-finger</keyword>
<keyword evidence="12" id="KW-0238">DNA-binding</keyword>
<dbReference type="InterPro" id="IPR003439">
    <property type="entry name" value="ABC_transporter-like_ATP-bd"/>
</dbReference>
<keyword evidence="11" id="KW-0267">Excision nuclease</keyword>
<dbReference type="PANTHER" id="PTHR43152">
    <property type="entry name" value="UVRABC SYSTEM PROTEIN A"/>
    <property type="match status" value="1"/>
</dbReference>
<dbReference type="GO" id="GO:0016887">
    <property type="term" value="F:ATP hydrolysis activity"/>
    <property type="evidence" value="ECO:0007669"/>
    <property type="project" value="InterPro"/>
</dbReference>
<dbReference type="GO" id="GO:0006281">
    <property type="term" value="P:DNA repair"/>
    <property type="evidence" value="ECO:0007669"/>
    <property type="project" value="UniProtKB-KW"/>
</dbReference>
<dbReference type="InterPro" id="IPR017871">
    <property type="entry name" value="ABC_transporter-like_CS"/>
</dbReference>
<dbReference type="PROSITE" id="PS00211">
    <property type="entry name" value="ABC_TRANSPORTER_1"/>
    <property type="match status" value="1"/>
</dbReference>
<evidence type="ECO:0000256" key="7">
    <source>
        <dbReference type="ARBA" id="ARBA00022769"/>
    </source>
</evidence>
<keyword evidence="7" id="KW-0228">DNA excision</keyword>
<evidence type="ECO:0000256" key="16">
    <source>
        <dbReference type="ARBA" id="ARBA00042156"/>
    </source>
</evidence>
<dbReference type="GO" id="GO:0005524">
    <property type="term" value="F:ATP binding"/>
    <property type="evidence" value="ECO:0007669"/>
    <property type="project" value="UniProtKB-KW"/>
</dbReference>
<name>A0A2W5NYQ6_VARPD</name>
<proteinExistence type="inferred from homology"/>
<evidence type="ECO:0000256" key="14">
    <source>
        <dbReference type="ARBA" id="ARBA00038000"/>
    </source>
</evidence>
<evidence type="ECO:0000256" key="6">
    <source>
        <dbReference type="ARBA" id="ARBA00022763"/>
    </source>
</evidence>
<dbReference type="CDD" id="cd03271">
    <property type="entry name" value="ABC_UvrA_II"/>
    <property type="match status" value="1"/>
</dbReference>
<organism evidence="18 19">
    <name type="scientific">Variovorax paradoxus</name>
    <dbReference type="NCBI Taxonomy" id="34073"/>
    <lineage>
        <taxon>Bacteria</taxon>
        <taxon>Pseudomonadati</taxon>
        <taxon>Pseudomonadota</taxon>
        <taxon>Betaproteobacteria</taxon>
        <taxon>Burkholderiales</taxon>
        <taxon>Comamonadaceae</taxon>
        <taxon>Variovorax</taxon>
    </lineage>
</organism>
<reference evidence="18 19" key="1">
    <citation type="submission" date="2017-08" db="EMBL/GenBank/DDBJ databases">
        <title>Infants hospitalized years apart are colonized by the same room-sourced microbial strains.</title>
        <authorList>
            <person name="Brooks B."/>
            <person name="Olm M.R."/>
            <person name="Firek B.A."/>
            <person name="Baker R."/>
            <person name="Thomas B.C."/>
            <person name="Morowitz M.J."/>
            <person name="Banfield J.F."/>
        </authorList>
    </citation>
    <scope>NUCLEOTIDE SEQUENCE [LARGE SCALE GENOMIC DNA]</scope>
    <source>
        <strain evidence="18">S2_005_003_R2_41</strain>
    </source>
</reference>
<dbReference type="InterPro" id="IPR027417">
    <property type="entry name" value="P-loop_NTPase"/>
</dbReference>
<dbReference type="EMBL" id="QFPP01000903">
    <property type="protein sequence ID" value="PZQ55655.1"/>
    <property type="molecule type" value="Genomic_DNA"/>
</dbReference>
<keyword evidence="9" id="KW-0862">Zinc</keyword>
<evidence type="ECO:0000256" key="2">
    <source>
        <dbReference type="ARBA" id="ARBA00022490"/>
    </source>
</evidence>
<keyword evidence="3" id="KW-0479">Metal-binding</keyword>
<accession>A0A2W5NYQ6</accession>
<protein>
    <recommendedName>
        <fullName evidence="15">UvrABC system protein A</fullName>
    </recommendedName>
    <alternativeName>
        <fullName evidence="16">Excinuclease ABC subunit A</fullName>
    </alternativeName>
</protein>
<evidence type="ECO:0000256" key="15">
    <source>
        <dbReference type="ARBA" id="ARBA00039316"/>
    </source>
</evidence>
<evidence type="ECO:0000256" key="11">
    <source>
        <dbReference type="ARBA" id="ARBA00022881"/>
    </source>
</evidence>
<evidence type="ECO:0000256" key="12">
    <source>
        <dbReference type="ARBA" id="ARBA00023125"/>
    </source>
</evidence>
<keyword evidence="6" id="KW-0227">DNA damage</keyword>
<dbReference type="PANTHER" id="PTHR43152:SF3">
    <property type="entry name" value="UVRABC SYSTEM PROTEIN A"/>
    <property type="match status" value="1"/>
</dbReference>
<dbReference type="AlphaFoldDB" id="A0A2W5NYQ6"/>
<comment type="subcellular location">
    <subcellularLocation>
        <location evidence="1">Cytoplasm</location>
    </subcellularLocation>
</comment>
<evidence type="ECO:0000256" key="8">
    <source>
        <dbReference type="ARBA" id="ARBA00022771"/>
    </source>
</evidence>
<dbReference type="Proteomes" id="UP000249135">
    <property type="component" value="Unassembled WGS sequence"/>
</dbReference>
<evidence type="ECO:0000256" key="1">
    <source>
        <dbReference type="ARBA" id="ARBA00004496"/>
    </source>
</evidence>
<evidence type="ECO:0000256" key="4">
    <source>
        <dbReference type="ARBA" id="ARBA00022737"/>
    </source>
</evidence>